<feature type="transmembrane region" description="Helical" evidence="2">
    <location>
        <begin position="300"/>
        <end position="318"/>
    </location>
</feature>
<keyword evidence="2" id="KW-0472">Membrane</keyword>
<evidence type="ECO:0000313" key="3">
    <source>
        <dbReference type="EMBL" id="MBJ7598350.1"/>
    </source>
</evidence>
<dbReference type="EMBL" id="JAEKNR010000105">
    <property type="protein sequence ID" value="MBJ7598350.1"/>
    <property type="molecule type" value="Genomic_DNA"/>
</dbReference>
<name>A0A934K9W3_9BACT</name>
<feature type="transmembrane region" description="Helical" evidence="2">
    <location>
        <begin position="446"/>
        <end position="466"/>
    </location>
</feature>
<feature type="transmembrane region" description="Helical" evidence="2">
    <location>
        <begin position="330"/>
        <end position="351"/>
    </location>
</feature>
<feature type="transmembrane region" description="Helical" evidence="2">
    <location>
        <begin position="229"/>
        <end position="249"/>
    </location>
</feature>
<dbReference type="Proteomes" id="UP000612893">
    <property type="component" value="Unassembled WGS sequence"/>
</dbReference>
<evidence type="ECO:0000256" key="1">
    <source>
        <dbReference type="SAM" id="MobiDB-lite"/>
    </source>
</evidence>
<comment type="caution">
    <text evidence="3">The sequence shown here is derived from an EMBL/GenBank/DDBJ whole genome shotgun (WGS) entry which is preliminary data.</text>
</comment>
<dbReference type="RefSeq" id="WP_338201274.1">
    <property type="nucleotide sequence ID" value="NZ_JAEKNR010000105.1"/>
</dbReference>
<feature type="transmembrane region" description="Helical" evidence="2">
    <location>
        <begin position="6"/>
        <end position="24"/>
    </location>
</feature>
<proteinExistence type="predicted"/>
<feature type="transmembrane region" description="Helical" evidence="2">
    <location>
        <begin position="255"/>
        <end position="272"/>
    </location>
</feature>
<keyword evidence="2" id="KW-0812">Transmembrane</keyword>
<sequence length="505" mass="54357">MPYVLAVAVLAGMTAAGHLLIRAGGMRWMLSAPADLALAFLVGAGATSLVTYWASLLMPAWALWLGLGLLAAALAWALGLGGLHAGRYLRYVGSVRRDRPPGGRLAPSDRKLARGRWWAYPLAALALADALLVLREIVRSDPGWDGLFVWGIKARYFFATGGVPQTYFSDLSRDWSHIDYPFLLPVSEALVYRAAGVADERLIMVVIAAFFISMLVLLHELVRFWRGEGMALVAILVLLTIPALWSFAGQGMADLPLAVFVLAGGGLVATWLERPGSLRQLVLGALLLAMAVWVKREGLMAWAAAGVAVGVWALMASVRARRLAWRPVAGYLAPVLVLVPWLADLALHHVVDRNYARLSLGWLVQHGHRLPVLAHALLAELTRLPNWGLAWVLVAAALVLSPPLRSSARGFLLWVVAAHLLSLPLIYTFSTWVPYTDHVASSIDRLVFQVLPLALLLLALSIPRLAGRPAAWQPAPAAEAARPGASDARVGSTATAPDNLGRSSS</sequence>
<feature type="compositionally biased region" description="Polar residues" evidence="1">
    <location>
        <begin position="492"/>
        <end position="505"/>
    </location>
</feature>
<keyword evidence="2" id="KW-1133">Transmembrane helix</keyword>
<organism evidence="3 4">
    <name type="scientific">Candidatus Nephthysia bennettiae</name>
    <dbReference type="NCBI Taxonomy" id="3127016"/>
    <lineage>
        <taxon>Bacteria</taxon>
        <taxon>Bacillati</taxon>
        <taxon>Candidatus Dormiibacterota</taxon>
        <taxon>Candidatus Dormibacteria</taxon>
        <taxon>Candidatus Dormibacterales</taxon>
        <taxon>Candidatus Dormibacteraceae</taxon>
        <taxon>Candidatus Nephthysia</taxon>
    </lineage>
</organism>
<dbReference type="AlphaFoldDB" id="A0A934K9W3"/>
<protein>
    <recommendedName>
        <fullName evidence="5">Glycosyltransferase RgtA/B/C/D-like domain-containing protein</fullName>
    </recommendedName>
</protein>
<feature type="transmembrane region" description="Helical" evidence="2">
    <location>
        <begin position="36"/>
        <end position="55"/>
    </location>
</feature>
<gene>
    <name evidence="3" type="ORF">JF922_09735</name>
</gene>
<feature type="transmembrane region" description="Helical" evidence="2">
    <location>
        <begin position="61"/>
        <end position="83"/>
    </location>
</feature>
<accession>A0A934K9W3</accession>
<feature type="compositionally biased region" description="Low complexity" evidence="1">
    <location>
        <begin position="477"/>
        <end position="489"/>
    </location>
</feature>
<evidence type="ECO:0008006" key="5">
    <source>
        <dbReference type="Google" id="ProtNLM"/>
    </source>
</evidence>
<feature type="transmembrane region" description="Helical" evidence="2">
    <location>
        <begin position="387"/>
        <end position="404"/>
    </location>
</feature>
<feature type="region of interest" description="Disordered" evidence="1">
    <location>
        <begin position="477"/>
        <end position="505"/>
    </location>
</feature>
<evidence type="ECO:0000313" key="4">
    <source>
        <dbReference type="Proteomes" id="UP000612893"/>
    </source>
</evidence>
<reference evidence="3" key="1">
    <citation type="submission" date="2020-10" db="EMBL/GenBank/DDBJ databases">
        <title>Ca. Dormibacterota MAGs.</title>
        <authorList>
            <person name="Montgomery K."/>
        </authorList>
    </citation>
    <scope>NUCLEOTIDE SEQUENCE [LARGE SCALE GENOMIC DNA]</scope>
    <source>
        <strain evidence="3">SC8812_S17_10</strain>
    </source>
</reference>
<keyword evidence="4" id="KW-1185">Reference proteome</keyword>
<feature type="transmembrane region" description="Helical" evidence="2">
    <location>
        <begin position="202"/>
        <end position="222"/>
    </location>
</feature>
<evidence type="ECO:0000256" key="2">
    <source>
        <dbReference type="SAM" id="Phobius"/>
    </source>
</evidence>
<feature type="transmembrane region" description="Helical" evidence="2">
    <location>
        <begin position="411"/>
        <end position="434"/>
    </location>
</feature>